<keyword evidence="3" id="KW-0479">Metal-binding</keyword>
<feature type="binding site" evidence="3">
    <location>
        <begin position="184"/>
        <end position="186"/>
    </location>
    <ligand>
        <name>substrate</name>
    </ligand>
</feature>
<proteinExistence type="inferred from homology"/>
<evidence type="ECO:0000256" key="2">
    <source>
        <dbReference type="ARBA" id="ARBA00038453"/>
    </source>
</evidence>
<keyword evidence="5" id="KW-1185">Reference proteome</keyword>
<evidence type="ECO:0000313" key="5">
    <source>
        <dbReference type="Proteomes" id="UP001310290"/>
    </source>
</evidence>
<evidence type="ECO:0000313" key="4">
    <source>
        <dbReference type="EMBL" id="MEH0638806.1"/>
    </source>
</evidence>
<dbReference type="PANTHER" id="PTHR10291">
    <property type="entry name" value="DEHYDRODOLICHYL DIPHOSPHATE SYNTHASE FAMILY MEMBER"/>
    <property type="match status" value="1"/>
</dbReference>
<dbReference type="SUPFAM" id="SSF64005">
    <property type="entry name" value="Undecaprenyl diphosphate synthase"/>
    <property type="match status" value="1"/>
</dbReference>
<feature type="active site" evidence="3">
    <location>
        <position position="16"/>
    </location>
</feature>
<dbReference type="NCBIfam" id="TIGR00055">
    <property type="entry name" value="uppS"/>
    <property type="match status" value="1"/>
</dbReference>
<comment type="caution">
    <text evidence="3">Lacks conserved residue(s) required for the propagation of feature annotation.</text>
</comment>
<comment type="caution">
    <text evidence="4">The sequence shown here is derived from an EMBL/GenBank/DDBJ whole genome shotgun (WGS) entry which is preliminary data.</text>
</comment>
<dbReference type="PANTHER" id="PTHR10291:SF43">
    <property type="entry name" value="DEHYDRODOLICHYL DIPHOSPHATE SYNTHASE COMPLEX SUBUNIT DHDDS"/>
    <property type="match status" value="1"/>
</dbReference>
<name>A0ABU8AYP4_9ACTN</name>
<dbReference type="InterPro" id="IPR001441">
    <property type="entry name" value="UPP_synth-like"/>
</dbReference>
<dbReference type="Proteomes" id="UP001310290">
    <property type="component" value="Unassembled WGS sequence"/>
</dbReference>
<comment type="cofactor">
    <cofactor evidence="3">
        <name>Mg(2+)</name>
        <dbReference type="ChEBI" id="CHEBI:18420"/>
    </cofactor>
    <text evidence="3">Binds 2 magnesium ions per subunit.</text>
</comment>
<protein>
    <recommendedName>
        <fullName evidence="3">Isoprenyl transferase</fullName>
        <ecNumber evidence="3">2.5.1.-</ecNumber>
    </recommendedName>
</protein>
<feature type="binding site" evidence="3">
    <location>
        <position position="21"/>
    </location>
    <ligand>
        <name>substrate</name>
    </ligand>
</feature>
<feature type="binding site" evidence="3">
    <location>
        <position position="67"/>
    </location>
    <ligand>
        <name>substrate</name>
    </ligand>
</feature>
<sequence length="229" mass="25463">MNTVHPLPRHLAVILDGNRRWALAHQVPAVEAYRLGARRVHELVQCCEEVSIPYVTVWALSGNNLQRGDTTARSILDVVLDGLTDMAATGRWHIRAIGAPGLLGEPQAAVLASIAKDTREFRHVTVNVALAYDGRAEIVAAVKAMLSDDRTKVEPITEDTVARYLSTAGQPDIDLTIRTSGEKRLSGFMPWQTTQAELYFTDTHWPDFTPAHLREALDWFAGRDRRFGL</sequence>
<dbReference type="EC" id="2.5.1.-" evidence="3"/>
<feature type="binding site" evidence="3">
    <location>
        <begin position="17"/>
        <end position="20"/>
    </location>
    <ligand>
        <name>substrate</name>
    </ligand>
</feature>
<dbReference type="HAMAP" id="MF_01139">
    <property type="entry name" value="ISPT"/>
    <property type="match status" value="1"/>
</dbReference>
<feature type="binding site" evidence="3">
    <location>
        <position position="197"/>
    </location>
    <ligand>
        <name>Mg(2+)</name>
        <dbReference type="ChEBI" id="CHEBI:18420"/>
    </ligand>
</feature>
<dbReference type="GO" id="GO:0016740">
    <property type="term" value="F:transferase activity"/>
    <property type="evidence" value="ECO:0007669"/>
    <property type="project" value="UniProtKB-KW"/>
</dbReference>
<comment type="subunit">
    <text evidence="3">Homodimer.</text>
</comment>
<dbReference type="InterPro" id="IPR036424">
    <property type="entry name" value="UPP_synth-like_sf"/>
</dbReference>
<comment type="similarity">
    <text evidence="2">Belongs to the UPP synthase family. Z-FPP synthase subfamily.</text>
</comment>
<reference evidence="4" key="1">
    <citation type="submission" date="2023-04" db="EMBL/GenBank/DDBJ databases">
        <title>Genomic diversity of scab-causing Streptomyces spp. in the province of Quebec, Canada.</title>
        <authorList>
            <person name="Biessy A."/>
            <person name="Cadieux M."/>
            <person name="Ciotola M."/>
            <person name="Filion M."/>
        </authorList>
    </citation>
    <scope>NUCLEOTIDE SEQUENCE</scope>
    <source>
        <strain evidence="4">B21-115</strain>
    </source>
</reference>
<dbReference type="CDD" id="cd00475">
    <property type="entry name" value="Cis_IPPS"/>
    <property type="match status" value="1"/>
</dbReference>
<comment type="function">
    <text evidence="3">Catalyzes the condensation of isopentenyl diphosphate (IPP) with allylic pyrophosphates generating different type of terpenoids.</text>
</comment>
<organism evidence="4 5">
    <name type="scientific">Streptomyces bottropensis</name>
    <dbReference type="NCBI Taxonomy" id="42235"/>
    <lineage>
        <taxon>Bacteria</taxon>
        <taxon>Bacillati</taxon>
        <taxon>Actinomycetota</taxon>
        <taxon>Actinomycetes</taxon>
        <taxon>Kitasatosporales</taxon>
        <taxon>Streptomycetaceae</taxon>
        <taxon>Streptomyces</taxon>
    </lineage>
</organism>
<keyword evidence="3" id="KW-0460">Magnesium</keyword>
<feature type="binding site" evidence="3">
    <location>
        <position position="16"/>
    </location>
    <ligand>
        <name>Mg(2+)</name>
        <dbReference type="ChEBI" id="CHEBI:18420"/>
    </ligand>
</feature>
<gene>
    <name evidence="4" type="primary">uppS</name>
    <name evidence="4" type="ORF">QBA35_37125</name>
</gene>
<accession>A0ABU8AYP4</accession>
<evidence type="ECO:0000256" key="3">
    <source>
        <dbReference type="HAMAP-Rule" id="MF_01139"/>
    </source>
</evidence>
<dbReference type="Pfam" id="PF01255">
    <property type="entry name" value="Prenyltransf"/>
    <property type="match status" value="1"/>
</dbReference>
<evidence type="ECO:0000256" key="1">
    <source>
        <dbReference type="ARBA" id="ARBA00022679"/>
    </source>
</evidence>
<dbReference type="RefSeq" id="WP_334661436.1">
    <property type="nucleotide sequence ID" value="NZ_JARULZ010000002.1"/>
</dbReference>
<dbReference type="Gene3D" id="3.40.1180.10">
    <property type="entry name" value="Decaprenyl diphosphate synthase-like"/>
    <property type="match status" value="1"/>
</dbReference>
<dbReference type="EMBL" id="JARULZ010000002">
    <property type="protein sequence ID" value="MEH0638806.1"/>
    <property type="molecule type" value="Genomic_DNA"/>
</dbReference>
<feature type="binding site" evidence="3">
    <location>
        <position position="178"/>
    </location>
    <ligand>
        <name>substrate</name>
    </ligand>
</feature>
<feature type="active site" description="Proton acceptor" evidence="3">
    <location>
        <position position="64"/>
    </location>
</feature>
<keyword evidence="1 3" id="KW-0808">Transferase</keyword>